<comment type="similarity">
    <text evidence="2">Belongs to the DegT/DnrJ/EryC1 family.</text>
</comment>
<dbReference type="PANTHER" id="PTHR30244:SF34">
    <property type="entry name" value="DTDP-4-AMINO-4,6-DIDEOXYGALACTOSE TRANSAMINASE"/>
    <property type="match status" value="1"/>
</dbReference>
<dbReference type="GO" id="GO:0000271">
    <property type="term" value="P:polysaccharide biosynthetic process"/>
    <property type="evidence" value="ECO:0007669"/>
    <property type="project" value="TreeGrafter"/>
</dbReference>
<evidence type="ECO:0000313" key="3">
    <source>
        <dbReference type="EMBL" id="RNI24356.1"/>
    </source>
</evidence>
<proteinExistence type="inferred from homology"/>
<reference evidence="3 4" key="1">
    <citation type="submission" date="2018-11" db="EMBL/GenBank/DDBJ databases">
        <title>Draft genome of Simplicispira Flexivirga sp. BO-16.</title>
        <authorList>
            <person name="Im W.T."/>
        </authorList>
    </citation>
    <scope>NUCLEOTIDE SEQUENCE [LARGE SCALE GENOMIC DNA]</scope>
    <source>
        <strain evidence="3 4">BO-16</strain>
    </source>
</reference>
<comment type="cofactor">
    <cofactor evidence="1">
        <name>pyridoxal 5'-phosphate</name>
        <dbReference type="ChEBI" id="CHEBI:597326"/>
    </cofactor>
</comment>
<dbReference type="Pfam" id="PF01041">
    <property type="entry name" value="DegT_DnrJ_EryC1"/>
    <property type="match status" value="2"/>
</dbReference>
<accession>A0A3M9MFN9</accession>
<keyword evidence="3" id="KW-0808">Transferase</keyword>
<protein>
    <submittedName>
        <fullName evidence="3">DegT/DnrJ/EryC1/StrS aminotransferase family protein</fullName>
    </submittedName>
</protein>
<organism evidence="3 4">
    <name type="scientific">Flexivirga caeni</name>
    <dbReference type="NCBI Taxonomy" id="2294115"/>
    <lineage>
        <taxon>Bacteria</taxon>
        <taxon>Bacillati</taxon>
        <taxon>Actinomycetota</taxon>
        <taxon>Actinomycetes</taxon>
        <taxon>Micrococcales</taxon>
        <taxon>Dermacoccaceae</taxon>
        <taxon>Flexivirga</taxon>
    </lineage>
</organism>
<evidence type="ECO:0000256" key="2">
    <source>
        <dbReference type="RuleBase" id="RU004508"/>
    </source>
</evidence>
<dbReference type="OrthoDB" id="3181046at2"/>
<evidence type="ECO:0000313" key="4">
    <source>
        <dbReference type="Proteomes" id="UP000271678"/>
    </source>
</evidence>
<dbReference type="InterPro" id="IPR015424">
    <property type="entry name" value="PyrdxlP-dep_Trfase"/>
</dbReference>
<gene>
    <name evidence="3" type="ORF">EFY87_05190</name>
</gene>
<keyword evidence="4" id="KW-1185">Reference proteome</keyword>
<sequence length="393" mass="41892">MVTTTDDAVTSPAGVRRMLAQATGTDADDWFLVFRARYAMRVVFQAIADVRGPGAVTTQLLTCVTAVSPITATPLRPVYGEVADASLALDPDTLHLDAATRAVVLQHTFGIIDPQRSAAVRHAADSAGALLVEDSAHCATRMAKDDAGRPLADVSVHSFGAEKLLATRFGGAIWINPDLADGALQHRLRTELGSLPHLGVQVSARSRAYRSEVRVLNRLPGAVAAPARHALTRLGLFEPLVADAETRGGLPYDATRPAGWMMTAVAEQLGRLERVQTRRAAATAAYLRELPDTVQVPASITDTSPLVRFPFFAGSTQEAERLIAILTAAGVYAGRWYRPALFPGVPDPAAFGFVPGETTPRTQELIARIVNLPTTVDPAEASRAAGIVRSELR</sequence>
<dbReference type="Gene3D" id="3.90.1150.10">
    <property type="entry name" value="Aspartate Aminotransferase, domain 1"/>
    <property type="match status" value="1"/>
</dbReference>
<dbReference type="InterPro" id="IPR015421">
    <property type="entry name" value="PyrdxlP-dep_Trfase_major"/>
</dbReference>
<keyword evidence="3" id="KW-0032">Aminotransferase</keyword>
<dbReference type="AlphaFoldDB" id="A0A3M9MFN9"/>
<comment type="caution">
    <text evidence="3">The sequence shown here is derived from an EMBL/GenBank/DDBJ whole genome shotgun (WGS) entry which is preliminary data.</text>
</comment>
<dbReference type="SUPFAM" id="SSF53383">
    <property type="entry name" value="PLP-dependent transferases"/>
    <property type="match status" value="1"/>
</dbReference>
<dbReference type="PANTHER" id="PTHR30244">
    <property type="entry name" value="TRANSAMINASE"/>
    <property type="match status" value="1"/>
</dbReference>
<keyword evidence="2" id="KW-0663">Pyridoxal phosphate</keyword>
<name>A0A3M9MFN9_9MICO</name>
<dbReference type="Proteomes" id="UP000271678">
    <property type="component" value="Unassembled WGS sequence"/>
</dbReference>
<dbReference type="EMBL" id="RJJQ01000003">
    <property type="protein sequence ID" value="RNI24356.1"/>
    <property type="molecule type" value="Genomic_DNA"/>
</dbReference>
<dbReference type="InterPro" id="IPR015422">
    <property type="entry name" value="PyrdxlP-dep_Trfase_small"/>
</dbReference>
<dbReference type="GO" id="GO:0008483">
    <property type="term" value="F:transaminase activity"/>
    <property type="evidence" value="ECO:0007669"/>
    <property type="project" value="UniProtKB-KW"/>
</dbReference>
<dbReference type="GO" id="GO:0030170">
    <property type="term" value="F:pyridoxal phosphate binding"/>
    <property type="evidence" value="ECO:0007669"/>
    <property type="project" value="TreeGrafter"/>
</dbReference>
<dbReference type="RefSeq" id="WP_123270396.1">
    <property type="nucleotide sequence ID" value="NZ_RJJQ01000003.1"/>
</dbReference>
<dbReference type="InterPro" id="IPR000653">
    <property type="entry name" value="DegT/StrS_aminotransferase"/>
</dbReference>
<evidence type="ECO:0000256" key="1">
    <source>
        <dbReference type="ARBA" id="ARBA00001933"/>
    </source>
</evidence>
<dbReference type="Gene3D" id="3.40.640.10">
    <property type="entry name" value="Type I PLP-dependent aspartate aminotransferase-like (Major domain)"/>
    <property type="match status" value="1"/>
</dbReference>